<dbReference type="AlphaFoldDB" id="A0A564YAQ8"/>
<protein>
    <submittedName>
        <fullName evidence="1">Uncharacterized protein</fullName>
    </submittedName>
</protein>
<evidence type="ECO:0000313" key="1">
    <source>
        <dbReference type="EMBL" id="VUZ43604.1"/>
    </source>
</evidence>
<name>A0A564YAQ8_HYMDI</name>
<reference evidence="1 2" key="1">
    <citation type="submission" date="2019-07" db="EMBL/GenBank/DDBJ databases">
        <authorList>
            <person name="Jastrzebski P J."/>
            <person name="Paukszto L."/>
            <person name="Jastrzebski P J."/>
        </authorList>
    </citation>
    <scope>NUCLEOTIDE SEQUENCE [LARGE SCALE GENOMIC DNA]</scope>
    <source>
        <strain evidence="1 2">WMS-il1</strain>
    </source>
</reference>
<accession>A0A564YAQ8</accession>
<sequence length="64" mass="7115">MLKVLTSSLVVQVGISSMATSNCSKLGFSEHPALNSSFRLKSSFLKREDERHLLQVFSFAIPFP</sequence>
<dbReference type="Proteomes" id="UP000321570">
    <property type="component" value="Unassembled WGS sequence"/>
</dbReference>
<proteinExistence type="predicted"/>
<organism evidence="1 2">
    <name type="scientific">Hymenolepis diminuta</name>
    <name type="common">Rat tapeworm</name>
    <dbReference type="NCBI Taxonomy" id="6216"/>
    <lineage>
        <taxon>Eukaryota</taxon>
        <taxon>Metazoa</taxon>
        <taxon>Spiralia</taxon>
        <taxon>Lophotrochozoa</taxon>
        <taxon>Platyhelminthes</taxon>
        <taxon>Cestoda</taxon>
        <taxon>Eucestoda</taxon>
        <taxon>Cyclophyllidea</taxon>
        <taxon>Hymenolepididae</taxon>
        <taxon>Hymenolepis</taxon>
    </lineage>
</organism>
<evidence type="ECO:0000313" key="2">
    <source>
        <dbReference type="Proteomes" id="UP000321570"/>
    </source>
</evidence>
<keyword evidence="2" id="KW-1185">Reference proteome</keyword>
<dbReference type="EMBL" id="CABIJS010000111">
    <property type="protein sequence ID" value="VUZ43604.1"/>
    <property type="molecule type" value="Genomic_DNA"/>
</dbReference>
<gene>
    <name evidence="1" type="ORF">WMSIL1_LOCUS3616</name>
</gene>